<dbReference type="Gene3D" id="2.60.370.10">
    <property type="entry name" value="Ctag/Cox11"/>
    <property type="match status" value="1"/>
</dbReference>
<evidence type="ECO:0000313" key="14">
    <source>
        <dbReference type="Proteomes" id="UP000324907"/>
    </source>
</evidence>
<dbReference type="GO" id="GO:0005743">
    <property type="term" value="C:mitochondrial inner membrane"/>
    <property type="evidence" value="ECO:0007669"/>
    <property type="project" value="UniProtKB-SubCell"/>
</dbReference>
<evidence type="ECO:0000256" key="7">
    <source>
        <dbReference type="SAM" id="Phobius"/>
    </source>
</evidence>
<comment type="function">
    <text evidence="1">Exerts its effect at some terminal stage of cytochrome c oxidase synthesis, probably by being involved in the insertion of the copper B into subunit I.</text>
</comment>
<dbReference type="Pfam" id="PF04442">
    <property type="entry name" value="CtaG_Cox11"/>
    <property type="match status" value="1"/>
</dbReference>
<dbReference type="EMBL" id="VLTN01000035">
    <property type="protein sequence ID" value="KAA0150364.1"/>
    <property type="molecule type" value="Genomic_DNA"/>
</dbReference>
<dbReference type="EMBL" id="HBET01006368">
    <property type="protein sequence ID" value="CAD8559930.1"/>
    <property type="molecule type" value="Transcribed_RNA"/>
</dbReference>
<feature type="region of interest" description="Disordered" evidence="6">
    <location>
        <begin position="295"/>
        <end position="324"/>
    </location>
</feature>
<dbReference type="Proteomes" id="UP000324907">
    <property type="component" value="Unassembled WGS sequence"/>
</dbReference>
<dbReference type="NCBIfam" id="NF003465">
    <property type="entry name" value="PRK05089.1"/>
    <property type="match status" value="1"/>
</dbReference>
<dbReference type="Proteomes" id="UP000323011">
    <property type="component" value="Unassembled WGS sequence"/>
</dbReference>
<dbReference type="SUPFAM" id="SSF110111">
    <property type="entry name" value="Ctag/Cox11"/>
    <property type="match status" value="1"/>
</dbReference>
<reference evidence="12 13" key="1">
    <citation type="submission" date="2019-07" db="EMBL/GenBank/DDBJ databases">
        <title>Genomes of Cafeteria roenbergensis.</title>
        <authorList>
            <person name="Fischer M.G."/>
            <person name="Hackl T."/>
            <person name="Roman M."/>
        </authorList>
    </citation>
    <scope>NUCLEOTIDE SEQUENCE [LARGE SCALE GENOMIC DNA]</scope>
    <source>
        <strain evidence="9 13">BVI</strain>
        <strain evidence="11 12">E4-10P</strain>
        <strain evidence="10 14">RCC970-E3</strain>
    </source>
</reference>
<evidence type="ECO:0000256" key="5">
    <source>
        <dbReference type="ARBA" id="ARBA00023136"/>
    </source>
</evidence>
<dbReference type="AlphaFoldDB" id="A0A5A8CCR9"/>
<evidence type="ECO:0000256" key="1">
    <source>
        <dbReference type="ARBA" id="ARBA00004007"/>
    </source>
</evidence>
<dbReference type="PANTHER" id="PTHR21320:SF3">
    <property type="entry name" value="CYTOCHROME C OXIDASE ASSEMBLY PROTEIN COX11, MITOCHONDRIAL-RELATED"/>
    <property type="match status" value="1"/>
</dbReference>
<dbReference type="HAMAP" id="MF_00155">
    <property type="entry name" value="CtaG"/>
    <property type="match status" value="1"/>
</dbReference>
<evidence type="ECO:0000256" key="6">
    <source>
        <dbReference type="SAM" id="MobiDB-lite"/>
    </source>
</evidence>
<dbReference type="Proteomes" id="UP000322899">
    <property type="component" value="Unassembled WGS sequence"/>
</dbReference>
<dbReference type="EMBL" id="VLTL01000106">
    <property type="protein sequence ID" value="KAA0160703.1"/>
    <property type="molecule type" value="Genomic_DNA"/>
</dbReference>
<feature type="transmembrane region" description="Helical" evidence="7">
    <location>
        <begin position="122"/>
        <end position="141"/>
    </location>
</feature>
<gene>
    <name evidence="8" type="ORF">CROE0942_LOCUS4266</name>
    <name evidence="11" type="ORF">FNF27_04799</name>
    <name evidence="10" type="ORF">FNF28_05339</name>
    <name evidence="9" type="ORF">FNF29_05376</name>
</gene>
<keyword evidence="4 7" id="KW-1133">Transmembrane helix</keyword>
<dbReference type="GO" id="GO:0005507">
    <property type="term" value="F:copper ion binding"/>
    <property type="evidence" value="ECO:0007669"/>
    <property type="project" value="InterPro"/>
</dbReference>
<evidence type="ECO:0000256" key="2">
    <source>
        <dbReference type="ARBA" id="ARBA00004243"/>
    </source>
</evidence>
<dbReference type="FunFam" id="2.60.370.10:FF:000001">
    <property type="entry name" value="COX11 cytochrome c oxidase assembly homolog"/>
    <property type="match status" value="1"/>
</dbReference>
<reference evidence="8" key="2">
    <citation type="submission" date="2021-01" db="EMBL/GenBank/DDBJ databases">
        <authorList>
            <person name="Corre E."/>
            <person name="Pelletier E."/>
            <person name="Niang G."/>
            <person name="Scheremetjew M."/>
            <person name="Finn R."/>
            <person name="Kale V."/>
            <person name="Holt S."/>
            <person name="Cochrane G."/>
            <person name="Meng A."/>
            <person name="Brown T."/>
            <person name="Cohen L."/>
        </authorList>
    </citation>
    <scope>NUCLEOTIDE SEQUENCE</scope>
    <source>
        <strain evidence="8">E4-10</strain>
    </source>
</reference>
<organism evidence="9 13">
    <name type="scientific">Cafeteria roenbergensis</name>
    <name type="common">Marine flagellate</name>
    <dbReference type="NCBI Taxonomy" id="33653"/>
    <lineage>
        <taxon>Eukaryota</taxon>
        <taxon>Sar</taxon>
        <taxon>Stramenopiles</taxon>
        <taxon>Bigyra</taxon>
        <taxon>Opalozoa</taxon>
        <taxon>Bicosoecida</taxon>
        <taxon>Cafeteriaceae</taxon>
        <taxon>Cafeteria</taxon>
    </lineage>
</organism>
<accession>A0A5A8CCR9</accession>
<dbReference type="InterPro" id="IPR023471">
    <property type="entry name" value="CtaG/Cox11_dom_sf"/>
</dbReference>
<dbReference type="EMBL" id="VLTO01000030">
    <property type="protein sequence ID" value="KAA0173649.1"/>
    <property type="molecule type" value="Genomic_DNA"/>
</dbReference>
<evidence type="ECO:0000313" key="12">
    <source>
        <dbReference type="Proteomes" id="UP000322899"/>
    </source>
</evidence>
<dbReference type="PANTHER" id="PTHR21320">
    <property type="entry name" value="CYTOCHROME C OXIDASE ASSEMBLY PROTEIN COX11-RELATED"/>
    <property type="match status" value="1"/>
</dbReference>
<dbReference type="InterPro" id="IPR007533">
    <property type="entry name" value="Cyt_c_oxidase_assmbl_CtaG"/>
</dbReference>
<protein>
    <submittedName>
        <fullName evidence="9">Uncharacterized protein</fullName>
    </submittedName>
</protein>
<evidence type="ECO:0000313" key="9">
    <source>
        <dbReference type="EMBL" id="KAA0150364.1"/>
    </source>
</evidence>
<evidence type="ECO:0000313" key="8">
    <source>
        <dbReference type="EMBL" id="CAD8559930.1"/>
    </source>
</evidence>
<keyword evidence="3 7" id="KW-0812">Transmembrane</keyword>
<feature type="region of interest" description="Disordered" evidence="6">
    <location>
        <begin position="53"/>
        <end position="77"/>
    </location>
</feature>
<comment type="subcellular location">
    <subcellularLocation>
        <location evidence="2">Mitochondrion inner membrane</location>
        <topology evidence="2">Single-pass membrane protein</topology>
        <orientation evidence="2">Intermembrane side</orientation>
    </subcellularLocation>
</comment>
<keyword evidence="13" id="KW-1185">Reference proteome</keyword>
<keyword evidence="5 7" id="KW-0472">Membrane</keyword>
<proteinExistence type="inferred from homology"/>
<name>A0A5A8CCR9_CAFRO</name>
<evidence type="ECO:0000256" key="4">
    <source>
        <dbReference type="ARBA" id="ARBA00022989"/>
    </source>
</evidence>
<evidence type="ECO:0000313" key="10">
    <source>
        <dbReference type="EMBL" id="KAA0160703.1"/>
    </source>
</evidence>
<dbReference type="OrthoDB" id="1704689at2759"/>
<evidence type="ECO:0000313" key="13">
    <source>
        <dbReference type="Proteomes" id="UP000323011"/>
    </source>
</evidence>
<sequence>MRVARRLPAAFGAAQAAGLRSAPLRRLDLLVPLRPRAGGATAAPAAAARPCLRWTGARPSSTSSSGGDGAHRNPGSHVNMSLVRALAREQGRSVEEVAKEMASRAAGSQAGKGDSDDSNANIAMYVMAAVIFMLGMSYAAVPLYQAFCQATGYGGTVQVSTEEKFKTMRPVPGAKPITVTFEATTSDNMPWSFRPQQRSVRVVPGETALAFYTAYNPTDKPITGVSTYNVTPMRVGVHFNKIQCFCFEEQRLRPNEEIDMPLFFYIDPDFCDDTTMEDVREVTLAYTFFRTGNLEDEDAGPDSTPATGPRLKGEAKTHGHGSVQDWTAETAAKLGVKVPERR</sequence>
<evidence type="ECO:0000256" key="3">
    <source>
        <dbReference type="ARBA" id="ARBA00022692"/>
    </source>
</evidence>
<evidence type="ECO:0000313" key="11">
    <source>
        <dbReference type="EMBL" id="KAA0173649.1"/>
    </source>
</evidence>